<protein>
    <submittedName>
        <fullName evidence="1">Uncharacterized protein</fullName>
    </submittedName>
</protein>
<gene>
    <name evidence="1" type="ORF">DFH07DRAFT_830999</name>
</gene>
<reference evidence="1" key="1">
    <citation type="submission" date="2023-03" db="EMBL/GenBank/DDBJ databases">
        <title>Massive genome expansion in bonnet fungi (Mycena s.s.) driven by repeated elements and novel gene families across ecological guilds.</title>
        <authorList>
            <consortium name="Lawrence Berkeley National Laboratory"/>
            <person name="Harder C.B."/>
            <person name="Miyauchi S."/>
            <person name="Viragh M."/>
            <person name="Kuo A."/>
            <person name="Thoen E."/>
            <person name="Andreopoulos B."/>
            <person name="Lu D."/>
            <person name="Skrede I."/>
            <person name="Drula E."/>
            <person name="Henrissat B."/>
            <person name="Morin E."/>
            <person name="Kohler A."/>
            <person name="Barry K."/>
            <person name="LaButti K."/>
            <person name="Morin E."/>
            <person name="Salamov A."/>
            <person name="Lipzen A."/>
            <person name="Mereny Z."/>
            <person name="Hegedus B."/>
            <person name="Baldrian P."/>
            <person name="Stursova M."/>
            <person name="Weitz H."/>
            <person name="Taylor A."/>
            <person name="Grigoriev I.V."/>
            <person name="Nagy L.G."/>
            <person name="Martin F."/>
            <person name="Kauserud H."/>
        </authorList>
    </citation>
    <scope>NUCLEOTIDE SEQUENCE</scope>
    <source>
        <strain evidence="1">CBHHK188m</strain>
    </source>
</reference>
<keyword evidence="2" id="KW-1185">Reference proteome</keyword>
<comment type="caution">
    <text evidence="1">The sequence shown here is derived from an EMBL/GenBank/DDBJ whole genome shotgun (WGS) entry which is preliminary data.</text>
</comment>
<accession>A0AAD7N6F0</accession>
<dbReference type="EMBL" id="JARJLG010000093">
    <property type="protein sequence ID" value="KAJ7747691.1"/>
    <property type="molecule type" value="Genomic_DNA"/>
</dbReference>
<evidence type="ECO:0000313" key="2">
    <source>
        <dbReference type="Proteomes" id="UP001215280"/>
    </source>
</evidence>
<evidence type="ECO:0000313" key="1">
    <source>
        <dbReference type="EMBL" id="KAJ7747691.1"/>
    </source>
</evidence>
<proteinExistence type="predicted"/>
<dbReference type="Proteomes" id="UP001215280">
    <property type="component" value="Unassembled WGS sequence"/>
</dbReference>
<name>A0AAD7N6F0_9AGAR</name>
<organism evidence="1 2">
    <name type="scientific">Mycena maculata</name>
    <dbReference type="NCBI Taxonomy" id="230809"/>
    <lineage>
        <taxon>Eukaryota</taxon>
        <taxon>Fungi</taxon>
        <taxon>Dikarya</taxon>
        <taxon>Basidiomycota</taxon>
        <taxon>Agaricomycotina</taxon>
        <taxon>Agaricomycetes</taxon>
        <taxon>Agaricomycetidae</taxon>
        <taxon>Agaricales</taxon>
        <taxon>Marasmiineae</taxon>
        <taxon>Mycenaceae</taxon>
        <taxon>Mycena</taxon>
    </lineage>
</organism>
<dbReference type="AlphaFoldDB" id="A0AAD7N6F0"/>
<sequence length="130" mass="13572">MLAFTSAKALVSISTLCAAHSAVLFAFSITSSTQLHPFVSLYTSSTSTLISESTGRCSPASVSDFLKHISASLMACLKASANCPQKVQDGSSPSRDVLCKCWYCSLFQSFGAAPYSCMSSSSSSKSIAPT</sequence>